<gene>
    <name evidence="2" type="ORF">HU772_013825</name>
</gene>
<dbReference type="Proteomes" id="UP000633418">
    <property type="component" value="Chromosome"/>
</dbReference>
<dbReference type="RefSeq" id="WP_186655049.1">
    <property type="nucleotide sequence ID" value="NZ_CP077095.1"/>
</dbReference>
<feature type="domain" description="Transketolase-like C-terminal" evidence="1">
    <location>
        <begin position="195"/>
        <end position="296"/>
    </location>
</feature>
<organism evidence="2 3">
    <name type="scientific">Pseudomonas xantholysinigenes</name>
    <dbReference type="NCBI Taxonomy" id="2745490"/>
    <lineage>
        <taxon>Bacteria</taxon>
        <taxon>Pseudomonadati</taxon>
        <taxon>Pseudomonadota</taxon>
        <taxon>Gammaproteobacteria</taxon>
        <taxon>Pseudomonadales</taxon>
        <taxon>Pseudomonadaceae</taxon>
        <taxon>Pseudomonas</taxon>
    </lineage>
</organism>
<dbReference type="InterPro" id="IPR051157">
    <property type="entry name" value="PDH/Transketolase"/>
</dbReference>
<accession>A0A9E6PSJ6</accession>
<evidence type="ECO:0000259" key="1">
    <source>
        <dbReference type="Pfam" id="PF22613"/>
    </source>
</evidence>
<keyword evidence="2" id="KW-0670">Pyruvate</keyword>
<dbReference type="InterPro" id="IPR055152">
    <property type="entry name" value="Transketolase-like_C_2"/>
</dbReference>
<dbReference type="Pfam" id="PF22613">
    <property type="entry name" value="Transketolase_C_1"/>
    <property type="match status" value="1"/>
</dbReference>
<dbReference type="EMBL" id="CP077095">
    <property type="protein sequence ID" value="QXI36434.1"/>
    <property type="molecule type" value="Genomic_DNA"/>
</dbReference>
<dbReference type="Gene3D" id="3.40.50.920">
    <property type="match status" value="1"/>
</dbReference>
<name>A0A9E6PSJ6_9PSED</name>
<reference evidence="2 3" key="2">
    <citation type="journal article" date="2021" name="Microorganisms">
        <title>The Ever-Expanding Pseudomonas Genus: Description of 43 New Species and Partition of the Pseudomonas putida Group.</title>
        <authorList>
            <person name="Girard L."/>
            <person name="Lood C."/>
            <person name="Hofte M."/>
            <person name="Vandamme P."/>
            <person name="Rokni-Zadeh H."/>
            <person name="van Noort V."/>
            <person name="Lavigne R."/>
            <person name="De Mot R."/>
        </authorList>
    </citation>
    <scope>NUCLEOTIDE SEQUENCE [LARGE SCALE GENOMIC DNA]</scope>
    <source>
        <strain evidence="2 3">RW9S1A</strain>
    </source>
</reference>
<evidence type="ECO:0000313" key="2">
    <source>
        <dbReference type="EMBL" id="QXI36434.1"/>
    </source>
</evidence>
<proteinExistence type="predicted"/>
<protein>
    <submittedName>
        <fullName evidence="2">Pyruvate dehydrogenase</fullName>
    </submittedName>
</protein>
<dbReference type="SUPFAM" id="SSF52922">
    <property type="entry name" value="TK C-terminal domain-like"/>
    <property type="match status" value="1"/>
</dbReference>
<dbReference type="AlphaFoldDB" id="A0A9E6PSJ6"/>
<sequence>MDTLHLQRTQHTGHAAAACLRGLAQTALEPGSPRRTALSLVETLRRNPQANGQFWLIDDRADPEQPGLAISAWPLWFSDSARNDERPLFYFTRSATSAHLEMLTAQTADRGIILNDIESLPSRWAKGAHPWLPLWLAANWHCLPFDPANGAEAQAIMEGALREFYLEGRQGFCYLTLHDAVDDASECDPRAAYRGMYRLCGSVAPQVRLLGAGHMLQEVRAAARQLEQDWGMACEVWSCPSYTRLAREAAAVLQWNRSHRQHAARRSHLDECLGSSGVPVVAVTGYDAFVVNQLAAHVDAPFTALGSDTLALGQDLGRHWITFTALQALAREGVVGPRVLSRALRRYGLA</sequence>
<dbReference type="PANTHER" id="PTHR43825">
    <property type="entry name" value="PYRUVATE DEHYDROGENASE E1 COMPONENT"/>
    <property type="match status" value="1"/>
</dbReference>
<dbReference type="PANTHER" id="PTHR43825:SF3">
    <property type="entry name" value="PYRUVATE DEHYDROGENASE E1 COMPONENT"/>
    <property type="match status" value="1"/>
</dbReference>
<reference evidence="2 3" key="1">
    <citation type="journal article" date="2020" name="Microorganisms">
        <title>Reliable Identification of Environmental Pseudomonas Isolates Using the rpoD Gene.</title>
        <authorList>
            <consortium name="The Broad Institute Genome Sequencing Platform"/>
            <person name="Girard L."/>
            <person name="Lood C."/>
            <person name="Rokni-Zadeh H."/>
            <person name="van Noort V."/>
            <person name="Lavigne R."/>
            <person name="De Mot R."/>
        </authorList>
    </citation>
    <scope>NUCLEOTIDE SEQUENCE [LARGE SCALE GENOMIC DNA]</scope>
    <source>
        <strain evidence="2 3">RW9S1A</strain>
    </source>
</reference>
<dbReference type="KEGG" id="pxn:HU772_013825"/>
<dbReference type="InterPro" id="IPR009014">
    <property type="entry name" value="Transketo_C/PFOR_II"/>
</dbReference>
<keyword evidence="3" id="KW-1185">Reference proteome</keyword>
<evidence type="ECO:0000313" key="3">
    <source>
        <dbReference type="Proteomes" id="UP000633418"/>
    </source>
</evidence>